<dbReference type="RefSeq" id="WP_082061378.1">
    <property type="nucleotide sequence ID" value="NZ_CP024315.1"/>
</dbReference>
<reference evidence="1 2" key="1">
    <citation type="journal article" date="2014" name="Genome Announc.">
        <title>Draft Genome Sequence of Propane- and Butane-Oxidizing Actinobacterium Rhodococcus ruber IEGM 231.</title>
        <authorList>
            <person name="Ivshina I.B."/>
            <person name="Kuyukina M.S."/>
            <person name="Krivoruchko A.V."/>
            <person name="Barbe V."/>
            <person name="Fischer C."/>
        </authorList>
    </citation>
    <scope>NUCLEOTIDE SEQUENCE [LARGE SCALE GENOMIC DNA]</scope>
</reference>
<dbReference type="Pfam" id="PF10824">
    <property type="entry name" value="T7SS_ESX_EspC"/>
    <property type="match status" value="1"/>
</dbReference>
<protein>
    <recommendedName>
        <fullName evidence="3">ESX-1 secretion-associated protein</fullName>
    </recommendedName>
</protein>
<organism evidence="1 2">
    <name type="scientific">Rhodococcus ruber</name>
    <dbReference type="NCBI Taxonomy" id="1830"/>
    <lineage>
        <taxon>Bacteria</taxon>
        <taxon>Bacillati</taxon>
        <taxon>Actinomycetota</taxon>
        <taxon>Actinomycetes</taxon>
        <taxon>Mycobacteriales</taxon>
        <taxon>Nocardiaceae</taxon>
        <taxon>Rhodococcus</taxon>
    </lineage>
</organism>
<gene>
    <name evidence="1" type="ORF">RHRU231_960105</name>
</gene>
<dbReference type="GO" id="GO:0009306">
    <property type="term" value="P:protein secretion"/>
    <property type="evidence" value="ECO:0007669"/>
    <property type="project" value="InterPro"/>
</dbReference>
<evidence type="ECO:0008006" key="3">
    <source>
        <dbReference type="Google" id="ProtNLM"/>
    </source>
</evidence>
<evidence type="ECO:0000313" key="2">
    <source>
        <dbReference type="Proteomes" id="UP000042997"/>
    </source>
</evidence>
<accession>A0A098BXX7</accession>
<name>A0A098BXX7_9NOCA</name>
<dbReference type="InterPro" id="IPR022536">
    <property type="entry name" value="EspC"/>
</dbReference>
<evidence type="ECO:0000313" key="1">
    <source>
        <dbReference type="EMBL" id="CDZ92576.1"/>
    </source>
</evidence>
<dbReference type="KEGG" id="rrz:CS378_24655"/>
<dbReference type="Proteomes" id="UP000042997">
    <property type="component" value="Unassembled WGS sequence"/>
</dbReference>
<proteinExistence type="predicted"/>
<sequence>MGESVFVVPEELRLLAARTADAVAALEKCTDRSEVGDLLSGSCTAIACEEVWTAVVASMSQLAARLRGVAVRADAAADSYSEVDRASADALRDLRGRV</sequence>
<dbReference type="EMBL" id="CCSD01000112">
    <property type="protein sequence ID" value="CDZ92576.1"/>
    <property type="molecule type" value="Genomic_DNA"/>
</dbReference>
<dbReference type="AlphaFoldDB" id="A0A098BXX7"/>